<dbReference type="GO" id="GO:0003887">
    <property type="term" value="F:DNA-directed DNA polymerase activity"/>
    <property type="evidence" value="ECO:0007669"/>
    <property type="project" value="TreeGrafter"/>
</dbReference>
<dbReference type="InterPro" id="IPR041913">
    <property type="entry name" value="POLD3_sf"/>
</dbReference>
<dbReference type="GO" id="GO:0043625">
    <property type="term" value="C:delta DNA polymerase complex"/>
    <property type="evidence" value="ECO:0007669"/>
    <property type="project" value="InterPro"/>
</dbReference>
<dbReference type="Proteomes" id="UP000276776">
    <property type="component" value="Unassembled WGS sequence"/>
</dbReference>
<evidence type="ECO:0000256" key="2">
    <source>
        <dbReference type="ARBA" id="ARBA00017589"/>
    </source>
</evidence>
<keyword evidence="3" id="KW-0235">DNA replication</keyword>
<proteinExistence type="predicted"/>
<dbReference type="GO" id="GO:0006297">
    <property type="term" value="P:nucleotide-excision repair, DNA gap filling"/>
    <property type="evidence" value="ECO:0007669"/>
    <property type="project" value="TreeGrafter"/>
</dbReference>
<dbReference type="OrthoDB" id="514823at2759"/>
<accession>A0A0N5CMC6</accession>
<feature type="region of interest" description="Disordered" evidence="5">
    <location>
        <begin position="307"/>
        <end position="334"/>
    </location>
</feature>
<dbReference type="GO" id="GO:1904161">
    <property type="term" value="P:DNA synthesis involved in UV-damage excision repair"/>
    <property type="evidence" value="ECO:0007669"/>
    <property type="project" value="TreeGrafter"/>
</dbReference>
<keyword evidence="4" id="KW-0539">Nucleus</keyword>
<organism evidence="8">
    <name type="scientific">Thelazia callipaeda</name>
    <name type="common">Oriental eyeworm</name>
    <name type="synonym">Parasitic nematode</name>
    <dbReference type="NCBI Taxonomy" id="103827"/>
    <lineage>
        <taxon>Eukaryota</taxon>
        <taxon>Metazoa</taxon>
        <taxon>Ecdysozoa</taxon>
        <taxon>Nematoda</taxon>
        <taxon>Chromadorea</taxon>
        <taxon>Rhabditida</taxon>
        <taxon>Spirurina</taxon>
        <taxon>Spiruromorpha</taxon>
        <taxon>Thelazioidea</taxon>
        <taxon>Thelaziidae</taxon>
        <taxon>Thelazia</taxon>
    </lineage>
</organism>
<evidence type="ECO:0000313" key="7">
    <source>
        <dbReference type="Proteomes" id="UP000276776"/>
    </source>
</evidence>
<dbReference type="PANTHER" id="PTHR17598:SF13">
    <property type="entry name" value="DNA POLYMERASE DELTA SUBUNIT 3"/>
    <property type="match status" value="1"/>
</dbReference>
<evidence type="ECO:0000313" key="6">
    <source>
        <dbReference type="EMBL" id="VDM96666.1"/>
    </source>
</evidence>
<keyword evidence="7" id="KW-1185">Reference proteome</keyword>
<dbReference type="PANTHER" id="PTHR17598">
    <property type="entry name" value="DNA POLYMERASE DELTA SUBUNIT 3"/>
    <property type="match status" value="1"/>
</dbReference>
<feature type="compositionally biased region" description="Basic and acidic residues" evidence="5">
    <location>
        <begin position="371"/>
        <end position="386"/>
    </location>
</feature>
<dbReference type="STRING" id="103827.A0A0N5CMC6"/>
<dbReference type="Gene3D" id="3.90.1030.20">
    <property type="entry name" value="DNA polymerase delta, p66 (Cdc27) subunit, wHTH domain"/>
    <property type="match status" value="1"/>
</dbReference>
<sequence>MGLSRRQILETSLFDSEQVVTVQYLSRHAEIPIDDAKDELNEFLKNNKNRTELHAVYILSGILKMKGNSTSTGSCDTSEEGITLKRRTQLVRDCHLEKVQQNYEEIETCEIYGLFAKPTLCLLYSVDSMEDEEFERTDSKRSWLSYPHTETMDQETTIFQNSTHISDVRKELVSGNNSILSASKHAKTEPKLSKQPITKIKNDTAFKIEQAVKNKRKKEVEADTAFKSSKKSADAVGGNVSASIFVKRRGPRVLIDDEELEVNEKIVCEKAGEANIRKNSGKLVSAEKSSSVYNTLLVKRLEISPQDDLFSDGDSTPERMEVDENVNNKNQDKAKSEKQSRRFFIYLSDYISENLYLDGRSCISSNPENDLPNRNEPQENLRKPTRKEYVTETFLDSDGFMVTKQVLKEIEIVQPKLSEACNKSTSDAGLLNSKSRTNVKVPQVQAKISSFFKKK</sequence>
<dbReference type="GO" id="GO:0006271">
    <property type="term" value="P:DNA strand elongation involved in DNA replication"/>
    <property type="evidence" value="ECO:0007669"/>
    <property type="project" value="TreeGrafter"/>
</dbReference>
<evidence type="ECO:0000256" key="3">
    <source>
        <dbReference type="ARBA" id="ARBA00022705"/>
    </source>
</evidence>
<evidence type="ECO:0000256" key="4">
    <source>
        <dbReference type="ARBA" id="ARBA00023242"/>
    </source>
</evidence>
<comment type="subcellular location">
    <subcellularLocation>
        <location evidence="1">Nucleus</location>
    </subcellularLocation>
</comment>
<name>A0A0N5CMC6_THECL</name>
<dbReference type="WBParaSite" id="TCLT_0000130201-mRNA-1">
    <property type="protein sequence ID" value="TCLT_0000130201-mRNA-1"/>
    <property type="gene ID" value="TCLT_0000130201"/>
</dbReference>
<evidence type="ECO:0000256" key="5">
    <source>
        <dbReference type="SAM" id="MobiDB-lite"/>
    </source>
</evidence>
<reference evidence="6 7" key="2">
    <citation type="submission" date="2018-11" db="EMBL/GenBank/DDBJ databases">
        <authorList>
            <consortium name="Pathogen Informatics"/>
        </authorList>
    </citation>
    <scope>NUCLEOTIDE SEQUENCE [LARGE SCALE GENOMIC DNA]</scope>
</reference>
<reference evidence="8" key="1">
    <citation type="submission" date="2017-02" db="UniProtKB">
        <authorList>
            <consortium name="WormBaseParasite"/>
        </authorList>
    </citation>
    <scope>IDENTIFICATION</scope>
</reference>
<feature type="region of interest" description="Disordered" evidence="5">
    <location>
        <begin position="365"/>
        <end position="386"/>
    </location>
</feature>
<dbReference type="OMA" id="YRKVETC"/>
<dbReference type="EMBL" id="UYYF01000155">
    <property type="protein sequence ID" value="VDM96666.1"/>
    <property type="molecule type" value="Genomic_DNA"/>
</dbReference>
<dbReference type="AlphaFoldDB" id="A0A0N5CMC6"/>
<dbReference type="InterPro" id="IPR019038">
    <property type="entry name" value="POLD3"/>
</dbReference>
<evidence type="ECO:0000256" key="1">
    <source>
        <dbReference type="ARBA" id="ARBA00004123"/>
    </source>
</evidence>
<gene>
    <name evidence="6" type="ORF">TCLT_LOCUS1303</name>
</gene>
<evidence type="ECO:0000313" key="8">
    <source>
        <dbReference type="WBParaSite" id="TCLT_0000130201-mRNA-1"/>
    </source>
</evidence>
<protein>
    <recommendedName>
        <fullName evidence="2">DNA polymerase delta subunit 3</fullName>
    </recommendedName>
</protein>